<dbReference type="Proteomes" id="UP000297703">
    <property type="component" value="Unassembled WGS sequence"/>
</dbReference>
<evidence type="ECO:0000313" key="2">
    <source>
        <dbReference type="Proteomes" id="UP000297703"/>
    </source>
</evidence>
<evidence type="ECO:0000313" key="1">
    <source>
        <dbReference type="EMBL" id="TFK14236.1"/>
    </source>
</evidence>
<reference evidence="1 2" key="1">
    <citation type="submission" date="2019-04" db="EMBL/GenBank/DDBJ databases">
        <title>Draft genome of the big-headed turtle Platysternon megacephalum.</title>
        <authorList>
            <person name="Gong S."/>
        </authorList>
    </citation>
    <scope>NUCLEOTIDE SEQUENCE [LARGE SCALE GENOMIC DNA]</scope>
    <source>
        <strain evidence="1">DO16091913</strain>
        <tissue evidence="1">Muscle</tissue>
    </source>
</reference>
<comment type="caution">
    <text evidence="1">The sequence shown here is derived from an EMBL/GenBank/DDBJ whole genome shotgun (WGS) entry which is preliminary data.</text>
</comment>
<sequence length="116" mass="13505">MLTYNSQNATVETLIFNCLLNCNLSCEHLNIIYISYEKAKAQVLLHTRPHSHLPLPPAPVTFWALTDLECFHRPHISTNLYAFRKYKVKNIQISCCYKVFVNEITQDHGLGRREKN</sequence>
<dbReference type="EMBL" id="QXTE01000012">
    <property type="protein sequence ID" value="TFK14236.1"/>
    <property type="molecule type" value="Genomic_DNA"/>
</dbReference>
<proteinExistence type="predicted"/>
<name>A0A4D9EUR3_9SAUR</name>
<protein>
    <submittedName>
        <fullName evidence="1">WD repeat-containing protein 66</fullName>
    </submittedName>
</protein>
<keyword evidence="2" id="KW-1185">Reference proteome</keyword>
<gene>
    <name evidence="1" type="ORF">DR999_PMT02279</name>
</gene>
<accession>A0A4D9EUR3</accession>
<dbReference type="AlphaFoldDB" id="A0A4D9EUR3"/>
<organism evidence="1 2">
    <name type="scientific">Platysternon megacephalum</name>
    <name type="common">big-headed turtle</name>
    <dbReference type="NCBI Taxonomy" id="55544"/>
    <lineage>
        <taxon>Eukaryota</taxon>
        <taxon>Metazoa</taxon>
        <taxon>Chordata</taxon>
        <taxon>Craniata</taxon>
        <taxon>Vertebrata</taxon>
        <taxon>Euteleostomi</taxon>
        <taxon>Archelosauria</taxon>
        <taxon>Testudinata</taxon>
        <taxon>Testudines</taxon>
        <taxon>Cryptodira</taxon>
        <taxon>Durocryptodira</taxon>
        <taxon>Testudinoidea</taxon>
        <taxon>Platysternidae</taxon>
        <taxon>Platysternon</taxon>
    </lineage>
</organism>
<reference evidence="1 2" key="2">
    <citation type="submission" date="2019-04" db="EMBL/GenBank/DDBJ databases">
        <title>The genome sequence of big-headed turtle.</title>
        <authorList>
            <person name="Gong S."/>
        </authorList>
    </citation>
    <scope>NUCLEOTIDE SEQUENCE [LARGE SCALE GENOMIC DNA]</scope>
    <source>
        <strain evidence="1">DO16091913</strain>
        <tissue evidence="1">Muscle</tissue>
    </source>
</reference>